<evidence type="ECO:0000313" key="10">
    <source>
        <dbReference type="Proteomes" id="UP000430692"/>
    </source>
</evidence>
<sequence>MYKYEAIIEELQTKLLNGTWKEGQSLPSIRQLSDYYQCSKSTIIRAYAELERQHLIYAIPQSGYYVVKQQYQQHKSSDAWINFVSASPDPALFPYRDFQHCLNQAIDRYQNDLFEYGTPQGLPSLINVLQKLLADHQVFAHREQFAITSGVQQALSILTMMPFPNSKETILIEQPSYHLFIQMLELLNKPVIGIHRTQKGFDLEQLEHLFRTKPIKFFYTMPRFQNPLGTSLSQKDKKALAELANRYDVYIVEDDYLIDLEVESKADPIYSFQNGRIIYLKSFSKILFPGLRVGVTILPSELVPLFRQYKKFQDIDSSMLSQAGLEIYIKNGMYHYHREKIRAAYTARMQMLHDTIVSMKMDEYISFPAIQTGSHSHLVLKRPISMSKLEQTLRQNNIIIGSNAKNYLKTYPRDHFLQVKISNVPSEAVRDGVTALLLAIKKLSDLNARQFF</sequence>
<comment type="caution">
    <text evidence="9">The sequence shown here is derived from an EMBL/GenBank/DDBJ whole genome shotgun (WGS) entry which is preliminary data.</text>
</comment>
<keyword evidence="6" id="KW-0238">DNA-binding</keyword>
<dbReference type="InterPro" id="IPR051446">
    <property type="entry name" value="HTH_trans_reg/aminotransferase"/>
</dbReference>
<evidence type="ECO:0000256" key="1">
    <source>
        <dbReference type="ARBA" id="ARBA00001933"/>
    </source>
</evidence>
<evidence type="ECO:0000256" key="6">
    <source>
        <dbReference type="ARBA" id="ARBA00023125"/>
    </source>
</evidence>
<comment type="cofactor">
    <cofactor evidence="1">
        <name>pyridoxal 5'-phosphate</name>
        <dbReference type="ChEBI" id="CHEBI:597326"/>
    </cofactor>
</comment>
<protein>
    <submittedName>
        <fullName evidence="9">Aminotransferase class I/II-fold pyridoxal phosphate-dependent enzyme</fullName>
    </submittedName>
</protein>
<proteinExistence type="inferred from homology"/>
<dbReference type="PROSITE" id="PS50949">
    <property type="entry name" value="HTH_GNTR"/>
    <property type="match status" value="1"/>
</dbReference>
<dbReference type="Pfam" id="PF00392">
    <property type="entry name" value="GntR"/>
    <property type="match status" value="1"/>
</dbReference>
<dbReference type="CDD" id="cd00609">
    <property type="entry name" value="AAT_like"/>
    <property type="match status" value="1"/>
</dbReference>
<evidence type="ECO:0000259" key="8">
    <source>
        <dbReference type="PROSITE" id="PS50949"/>
    </source>
</evidence>
<dbReference type="Pfam" id="PF00155">
    <property type="entry name" value="Aminotran_1_2"/>
    <property type="match status" value="1"/>
</dbReference>
<dbReference type="InterPro" id="IPR000524">
    <property type="entry name" value="Tscrpt_reg_HTH_GntR"/>
</dbReference>
<evidence type="ECO:0000313" key="9">
    <source>
        <dbReference type="EMBL" id="MXQ54814.1"/>
    </source>
</evidence>
<evidence type="ECO:0000256" key="5">
    <source>
        <dbReference type="ARBA" id="ARBA00023015"/>
    </source>
</evidence>
<dbReference type="SUPFAM" id="SSF46785">
    <property type="entry name" value="Winged helix' DNA-binding domain"/>
    <property type="match status" value="1"/>
</dbReference>
<evidence type="ECO:0000256" key="2">
    <source>
        <dbReference type="ARBA" id="ARBA00005384"/>
    </source>
</evidence>
<evidence type="ECO:0000256" key="4">
    <source>
        <dbReference type="ARBA" id="ARBA00022898"/>
    </source>
</evidence>
<dbReference type="CDD" id="cd07377">
    <property type="entry name" value="WHTH_GntR"/>
    <property type="match status" value="1"/>
</dbReference>
<dbReference type="GO" id="GO:0003700">
    <property type="term" value="F:DNA-binding transcription factor activity"/>
    <property type="evidence" value="ECO:0007669"/>
    <property type="project" value="InterPro"/>
</dbReference>
<dbReference type="Gene3D" id="1.10.10.10">
    <property type="entry name" value="Winged helix-like DNA-binding domain superfamily/Winged helix DNA-binding domain"/>
    <property type="match status" value="1"/>
</dbReference>
<dbReference type="Gene3D" id="3.90.1150.10">
    <property type="entry name" value="Aspartate Aminotransferase, domain 1"/>
    <property type="match status" value="1"/>
</dbReference>
<dbReference type="SUPFAM" id="SSF53383">
    <property type="entry name" value="PLP-dependent transferases"/>
    <property type="match status" value="1"/>
</dbReference>
<dbReference type="GO" id="GO:0008483">
    <property type="term" value="F:transaminase activity"/>
    <property type="evidence" value="ECO:0007669"/>
    <property type="project" value="UniProtKB-KW"/>
</dbReference>
<dbReference type="PANTHER" id="PTHR46577">
    <property type="entry name" value="HTH-TYPE TRANSCRIPTIONAL REGULATORY PROTEIN GABR"/>
    <property type="match status" value="1"/>
</dbReference>
<dbReference type="PANTHER" id="PTHR46577:SF1">
    <property type="entry name" value="HTH-TYPE TRANSCRIPTIONAL REGULATORY PROTEIN GABR"/>
    <property type="match status" value="1"/>
</dbReference>
<dbReference type="Proteomes" id="UP000430692">
    <property type="component" value="Unassembled WGS sequence"/>
</dbReference>
<dbReference type="GO" id="GO:0030170">
    <property type="term" value="F:pyridoxal phosphate binding"/>
    <property type="evidence" value="ECO:0007669"/>
    <property type="project" value="InterPro"/>
</dbReference>
<keyword evidence="4" id="KW-0663">Pyridoxal phosphate</keyword>
<name>A0A6I4W212_9BACL</name>
<keyword evidence="5" id="KW-0805">Transcription regulation</keyword>
<dbReference type="GO" id="GO:0003677">
    <property type="term" value="F:DNA binding"/>
    <property type="evidence" value="ECO:0007669"/>
    <property type="project" value="UniProtKB-KW"/>
</dbReference>
<dbReference type="InterPro" id="IPR036390">
    <property type="entry name" value="WH_DNA-bd_sf"/>
</dbReference>
<organism evidence="9 10">
    <name type="scientific">Shimazuella alba</name>
    <dbReference type="NCBI Taxonomy" id="2690964"/>
    <lineage>
        <taxon>Bacteria</taxon>
        <taxon>Bacillati</taxon>
        <taxon>Bacillota</taxon>
        <taxon>Bacilli</taxon>
        <taxon>Bacillales</taxon>
        <taxon>Thermoactinomycetaceae</taxon>
        <taxon>Shimazuella</taxon>
    </lineage>
</organism>
<comment type="similarity">
    <text evidence="2">In the C-terminal section; belongs to the class-I pyridoxal-phosphate-dependent aminotransferase family.</text>
</comment>
<dbReference type="EMBL" id="WUUL01000009">
    <property type="protein sequence ID" value="MXQ54814.1"/>
    <property type="molecule type" value="Genomic_DNA"/>
</dbReference>
<gene>
    <name evidence="9" type="ORF">GSM42_14040</name>
</gene>
<dbReference type="AlphaFoldDB" id="A0A6I4W212"/>
<dbReference type="InterPro" id="IPR015421">
    <property type="entry name" value="PyrdxlP-dep_Trfase_major"/>
</dbReference>
<dbReference type="InterPro" id="IPR036388">
    <property type="entry name" value="WH-like_DNA-bd_sf"/>
</dbReference>
<keyword evidence="3 9" id="KW-0032">Aminotransferase</keyword>
<reference evidence="9 10" key="1">
    <citation type="submission" date="2019-12" db="EMBL/GenBank/DDBJ databases">
        <title>Whole-genome analyses of novel actinobacteria.</title>
        <authorList>
            <person name="Sahin N."/>
            <person name="Saygin H."/>
        </authorList>
    </citation>
    <scope>NUCLEOTIDE SEQUENCE [LARGE SCALE GENOMIC DNA]</scope>
    <source>
        <strain evidence="9 10">KC615</strain>
    </source>
</reference>
<dbReference type="RefSeq" id="WP_160802208.1">
    <property type="nucleotide sequence ID" value="NZ_WUUL01000009.1"/>
</dbReference>
<feature type="domain" description="HTH gntR-type" evidence="8">
    <location>
        <begin position="1"/>
        <end position="69"/>
    </location>
</feature>
<dbReference type="Gene3D" id="3.40.640.10">
    <property type="entry name" value="Type I PLP-dependent aspartate aminotransferase-like (Major domain)"/>
    <property type="match status" value="1"/>
</dbReference>
<keyword evidence="9" id="KW-0808">Transferase</keyword>
<evidence type="ECO:0000256" key="7">
    <source>
        <dbReference type="ARBA" id="ARBA00023163"/>
    </source>
</evidence>
<keyword evidence="10" id="KW-1185">Reference proteome</keyword>
<dbReference type="InterPro" id="IPR004839">
    <property type="entry name" value="Aminotransferase_I/II_large"/>
</dbReference>
<dbReference type="InterPro" id="IPR015422">
    <property type="entry name" value="PyrdxlP-dep_Trfase_small"/>
</dbReference>
<keyword evidence="7" id="KW-0804">Transcription</keyword>
<dbReference type="SMART" id="SM00345">
    <property type="entry name" value="HTH_GNTR"/>
    <property type="match status" value="1"/>
</dbReference>
<accession>A0A6I4W212</accession>
<evidence type="ECO:0000256" key="3">
    <source>
        <dbReference type="ARBA" id="ARBA00022576"/>
    </source>
</evidence>
<dbReference type="InterPro" id="IPR015424">
    <property type="entry name" value="PyrdxlP-dep_Trfase"/>
</dbReference>